<evidence type="ECO:0000256" key="8">
    <source>
        <dbReference type="PROSITE-ProRule" id="PRU00282"/>
    </source>
</evidence>
<gene>
    <name evidence="10" type="ORF">PHYBLDRAFT_14134</name>
</gene>
<dbReference type="GeneID" id="28991477"/>
<evidence type="ECO:0000256" key="4">
    <source>
        <dbReference type="ARBA" id="ARBA00022692"/>
    </source>
</evidence>
<comment type="similarity">
    <text evidence="2 9">Belongs to the mitochondrial carrier (TC 2.A.29) family.</text>
</comment>
<feature type="non-terminal residue" evidence="10">
    <location>
        <position position="97"/>
    </location>
</feature>
<dbReference type="PANTHER" id="PTHR45758:SF4">
    <property type="entry name" value="MITOFERRIN-1"/>
    <property type="match status" value="1"/>
</dbReference>
<dbReference type="InterPro" id="IPR018108">
    <property type="entry name" value="MCP_transmembrane"/>
</dbReference>
<feature type="non-terminal residue" evidence="10">
    <location>
        <position position="1"/>
    </location>
</feature>
<evidence type="ECO:0000256" key="9">
    <source>
        <dbReference type="RuleBase" id="RU000488"/>
    </source>
</evidence>
<dbReference type="STRING" id="763407.A0A162N344"/>
<dbReference type="InterPro" id="IPR023395">
    <property type="entry name" value="MCP_dom_sf"/>
</dbReference>
<dbReference type="GO" id="GO:0031966">
    <property type="term" value="C:mitochondrial membrane"/>
    <property type="evidence" value="ECO:0007669"/>
    <property type="project" value="UniProtKB-SubCell"/>
</dbReference>
<dbReference type="GO" id="GO:0015093">
    <property type="term" value="F:ferrous iron transmembrane transporter activity"/>
    <property type="evidence" value="ECO:0007669"/>
    <property type="project" value="TreeGrafter"/>
</dbReference>
<evidence type="ECO:0000256" key="6">
    <source>
        <dbReference type="ARBA" id="ARBA00023128"/>
    </source>
</evidence>
<keyword evidence="7 8" id="KW-0472">Membrane</keyword>
<dbReference type="PROSITE" id="PS50920">
    <property type="entry name" value="SOLCAR"/>
    <property type="match status" value="1"/>
</dbReference>
<dbReference type="SUPFAM" id="SSF103506">
    <property type="entry name" value="Mitochondrial carrier"/>
    <property type="match status" value="1"/>
</dbReference>
<accession>A0A162N344</accession>
<dbReference type="VEuPathDB" id="FungiDB:PHYBLDRAFT_14134"/>
<dbReference type="Proteomes" id="UP000077315">
    <property type="component" value="Unassembled WGS sequence"/>
</dbReference>
<keyword evidence="3 9" id="KW-0813">Transport</keyword>
<comment type="subcellular location">
    <subcellularLocation>
        <location evidence="1">Mitochondrion membrane</location>
        <topology evidence="1">Multi-pass membrane protein</topology>
    </subcellularLocation>
</comment>
<dbReference type="InParanoid" id="A0A162N344"/>
<sequence>YDPKTHAMAGGLAGMVASSVTTPLNVEKTLLQTRGQSHDSRIRAATGLRDAARIIKERYGLWGFFCGFKPRVLTHMPSAEISWSVYEYFKWFVTKND</sequence>
<reference evidence="11" key="1">
    <citation type="submission" date="2015-06" db="EMBL/GenBank/DDBJ databases">
        <title>Expansion of signal transduction pathways in fungi by whole-genome duplication.</title>
        <authorList>
            <consortium name="DOE Joint Genome Institute"/>
            <person name="Corrochano L.M."/>
            <person name="Kuo A."/>
            <person name="Marcet-Houben M."/>
            <person name="Polaino S."/>
            <person name="Salamov A."/>
            <person name="Villalobos J.M."/>
            <person name="Alvarez M.I."/>
            <person name="Avalos J."/>
            <person name="Benito E.P."/>
            <person name="Benoit I."/>
            <person name="Burger G."/>
            <person name="Camino L.P."/>
            <person name="Canovas D."/>
            <person name="Cerda-Olmedo E."/>
            <person name="Cheng J.-F."/>
            <person name="Dominguez A."/>
            <person name="Elias M."/>
            <person name="Eslava A.P."/>
            <person name="Glaser F."/>
            <person name="Grimwood J."/>
            <person name="Gutierrez G."/>
            <person name="Heitman J."/>
            <person name="Henrissat B."/>
            <person name="Iturriaga E.A."/>
            <person name="Lang B.F."/>
            <person name="Lavin J.L."/>
            <person name="Lee S."/>
            <person name="Li W."/>
            <person name="Lindquist E."/>
            <person name="Lopez-Garcia S."/>
            <person name="Luque E.M."/>
            <person name="Marcos A.T."/>
            <person name="Martin J."/>
            <person name="McCluskey K."/>
            <person name="Medina H.R."/>
            <person name="Miralles-Duran A."/>
            <person name="Miyazaki A."/>
            <person name="Munoz-Torres E."/>
            <person name="Oguiza J.A."/>
            <person name="Ohm R."/>
            <person name="Olmedo M."/>
            <person name="Orejas M."/>
            <person name="Ortiz-Castellanos L."/>
            <person name="Pisabarro A.G."/>
            <person name="Rodriguez-Romero J."/>
            <person name="Ruiz-Herrera J."/>
            <person name="Ruiz-Vazquez R."/>
            <person name="Sanz C."/>
            <person name="Schackwitz W."/>
            <person name="Schmutz J."/>
            <person name="Shahriari M."/>
            <person name="Shelest E."/>
            <person name="Silva-Franco F."/>
            <person name="Soanes D."/>
            <person name="Syed K."/>
            <person name="Tagua V.G."/>
            <person name="Talbot N.J."/>
            <person name="Thon M."/>
            <person name="De vries R.P."/>
            <person name="Wiebenga A."/>
            <person name="Yadav J.S."/>
            <person name="Braun E.L."/>
            <person name="Baker S."/>
            <person name="Garre V."/>
            <person name="Horwitz B."/>
            <person name="Torres-Martinez S."/>
            <person name="Idnurm A."/>
            <person name="Herrera-Estrella A."/>
            <person name="Gabaldon T."/>
            <person name="Grigoriev I.V."/>
        </authorList>
    </citation>
    <scope>NUCLEOTIDE SEQUENCE [LARGE SCALE GENOMIC DNA]</scope>
    <source>
        <strain evidence="11">NRRL 1555(-)</strain>
    </source>
</reference>
<evidence type="ECO:0000256" key="3">
    <source>
        <dbReference type="ARBA" id="ARBA00022448"/>
    </source>
</evidence>
<keyword evidence="4 8" id="KW-0812">Transmembrane</keyword>
<protein>
    <recommendedName>
        <fullName evidence="12">Mitochondrial carrier protein</fullName>
    </recommendedName>
</protein>
<evidence type="ECO:0000256" key="5">
    <source>
        <dbReference type="ARBA" id="ARBA00022989"/>
    </source>
</evidence>
<dbReference type="PANTHER" id="PTHR45758">
    <property type="entry name" value="MITOFERRIN-1-RELATED"/>
    <property type="match status" value="1"/>
</dbReference>
<dbReference type="Gene3D" id="1.50.40.10">
    <property type="entry name" value="Mitochondrial carrier domain"/>
    <property type="match status" value="1"/>
</dbReference>
<evidence type="ECO:0000313" key="11">
    <source>
        <dbReference type="Proteomes" id="UP000077315"/>
    </source>
</evidence>
<dbReference type="EMBL" id="KV441028">
    <property type="protein sequence ID" value="OAD65374.1"/>
    <property type="molecule type" value="Genomic_DNA"/>
</dbReference>
<dbReference type="Pfam" id="PF00153">
    <property type="entry name" value="Mito_carr"/>
    <property type="match status" value="1"/>
</dbReference>
<organism evidence="10 11">
    <name type="scientific">Phycomyces blakesleeanus (strain ATCC 8743b / DSM 1359 / FGSC 10004 / NBRC 33097 / NRRL 1555)</name>
    <dbReference type="NCBI Taxonomy" id="763407"/>
    <lineage>
        <taxon>Eukaryota</taxon>
        <taxon>Fungi</taxon>
        <taxon>Fungi incertae sedis</taxon>
        <taxon>Mucoromycota</taxon>
        <taxon>Mucoromycotina</taxon>
        <taxon>Mucoromycetes</taxon>
        <taxon>Mucorales</taxon>
        <taxon>Phycomycetaceae</taxon>
        <taxon>Phycomyces</taxon>
    </lineage>
</organism>
<dbReference type="AlphaFoldDB" id="A0A162N344"/>
<evidence type="ECO:0000313" key="10">
    <source>
        <dbReference type="EMBL" id="OAD65374.1"/>
    </source>
</evidence>
<evidence type="ECO:0000256" key="2">
    <source>
        <dbReference type="ARBA" id="ARBA00006375"/>
    </source>
</evidence>
<keyword evidence="5" id="KW-1133">Transmembrane helix</keyword>
<dbReference type="GO" id="GO:0048250">
    <property type="term" value="P:iron import into the mitochondrion"/>
    <property type="evidence" value="ECO:0007669"/>
    <property type="project" value="TreeGrafter"/>
</dbReference>
<dbReference type="OrthoDB" id="43906at2759"/>
<proteinExistence type="inferred from homology"/>
<feature type="repeat" description="Solcar" evidence="8">
    <location>
        <begin position="1"/>
        <end position="92"/>
    </location>
</feature>
<evidence type="ECO:0000256" key="7">
    <source>
        <dbReference type="ARBA" id="ARBA00023136"/>
    </source>
</evidence>
<keyword evidence="11" id="KW-1185">Reference proteome</keyword>
<name>A0A162N344_PHYB8</name>
<keyword evidence="6" id="KW-0496">Mitochondrion</keyword>
<dbReference type="RefSeq" id="XP_018283414.1">
    <property type="nucleotide sequence ID" value="XM_018430571.1"/>
</dbReference>
<evidence type="ECO:0008006" key="12">
    <source>
        <dbReference type="Google" id="ProtNLM"/>
    </source>
</evidence>
<evidence type="ECO:0000256" key="1">
    <source>
        <dbReference type="ARBA" id="ARBA00004225"/>
    </source>
</evidence>